<dbReference type="OMA" id="YISGHEW"/>
<keyword evidence="3" id="KW-1185">Reference proteome</keyword>
<evidence type="ECO:0000313" key="3">
    <source>
        <dbReference type="Proteomes" id="UP000006643"/>
    </source>
</evidence>
<accession>D0NKA1</accession>
<dbReference type="RefSeq" id="XP_002900623.1">
    <property type="nucleotide sequence ID" value="XM_002900577.1"/>
</dbReference>
<dbReference type="InterPro" id="IPR036691">
    <property type="entry name" value="Endo/exonu/phosph_ase_sf"/>
</dbReference>
<dbReference type="VEuPathDB" id="FungiDB:PITG_22991"/>
<proteinExistence type="predicted"/>
<evidence type="ECO:0000313" key="2">
    <source>
        <dbReference type="EMBL" id="EEY59938.1"/>
    </source>
</evidence>
<dbReference type="HOGENOM" id="CLU_663027_0_0_1"/>
<evidence type="ECO:0008006" key="4">
    <source>
        <dbReference type="Google" id="ProtNLM"/>
    </source>
</evidence>
<evidence type="ECO:0000256" key="1">
    <source>
        <dbReference type="SAM" id="MobiDB-lite"/>
    </source>
</evidence>
<protein>
    <recommendedName>
        <fullName evidence="4">Endonuclease/exonuclease/phosphatase domain-containing protein</fullName>
    </recommendedName>
</protein>
<dbReference type="EMBL" id="DS028142">
    <property type="protein sequence ID" value="EEY59938.1"/>
    <property type="molecule type" value="Genomic_DNA"/>
</dbReference>
<dbReference type="InParanoid" id="D0NKA1"/>
<dbReference type="GeneID" id="9472915"/>
<feature type="region of interest" description="Disordered" evidence="1">
    <location>
        <begin position="386"/>
        <end position="415"/>
    </location>
</feature>
<dbReference type="CDD" id="cd09076">
    <property type="entry name" value="L1-EN"/>
    <property type="match status" value="1"/>
</dbReference>
<organism evidence="2 3">
    <name type="scientific">Phytophthora infestans (strain T30-4)</name>
    <name type="common">Potato late blight agent</name>
    <dbReference type="NCBI Taxonomy" id="403677"/>
    <lineage>
        <taxon>Eukaryota</taxon>
        <taxon>Sar</taxon>
        <taxon>Stramenopiles</taxon>
        <taxon>Oomycota</taxon>
        <taxon>Peronosporomycetes</taxon>
        <taxon>Peronosporales</taxon>
        <taxon>Peronosporaceae</taxon>
        <taxon>Phytophthora</taxon>
    </lineage>
</organism>
<dbReference type="KEGG" id="pif:PITG_22991"/>
<dbReference type="OrthoDB" id="129456at2759"/>
<dbReference type="STRING" id="403677.D0NKA1"/>
<reference evidence="3" key="1">
    <citation type="journal article" date="2009" name="Nature">
        <title>Genome sequence and analysis of the Irish potato famine pathogen Phytophthora infestans.</title>
        <authorList>
            <consortium name="The Broad Institute Genome Sequencing Platform"/>
            <person name="Haas B.J."/>
            <person name="Kamoun S."/>
            <person name="Zody M.C."/>
            <person name="Jiang R.H."/>
            <person name="Handsaker R.E."/>
            <person name="Cano L.M."/>
            <person name="Grabherr M."/>
            <person name="Kodira C.D."/>
            <person name="Raffaele S."/>
            <person name="Torto-Alalibo T."/>
            <person name="Bozkurt T.O."/>
            <person name="Ah-Fong A.M."/>
            <person name="Alvarado L."/>
            <person name="Anderson V.L."/>
            <person name="Armstrong M.R."/>
            <person name="Avrova A."/>
            <person name="Baxter L."/>
            <person name="Beynon J."/>
            <person name="Boevink P.C."/>
            <person name="Bollmann S.R."/>
            <person name="Bos J.I."/>
            <person name="Bulone V."/>
            <person name="Cai G."/>
            <person name="Cakir C."/>
            <person name="Carrington J.C."/>
            <person name="Chawner M."/>
            <person name="Conti L."/>
            <person name="Costanzo S."/>
            <person name="Ewan R."/>
            <person name="Fahlgren N."/>
            <person name="Fischbach M.A."/>
            <person name="Fugelstad J."/>
            <person name="Gilroy E.M."/>
            <person name="Gnerre S."/>
            <person name="Green P.J."/>
            <person name="Grenville-Briggs L.J."/>
            <person name="Griffith J."/>
            <person name="Grunwald N.J."/>
            <person name="Horn K."/>
            <person name="Horner N.R."/>
            <person name="Hu C.H."/>
            <person name="Huitema E."/>
            <person name="Jeong D.H."/>
            <person name="Jones A.M."/>
            <person name="Jones J.D."/>
            <person name="Jones R.W."/>
            <person name="Karlsson E.K."/>
            <person name="Kunjeti S.G."/>
            <person name="Lamour K."/>
            <person name="Liu Z."/>
            <person name="Ma L."/>
            <person name="Maclean D."/>
            <person name="Chibucos M.C."/>
            <person name="McDonald H."/>
            <person name="McWalters J."/>
            <person name="Meijer H.J."/>
            <person name="Morgan W."/>
            <person name="Morris P.F."/>
            <person name="Munro C.A."/>
            <person name="O'Neill K."/>
            <person name="Ospina-Giraldo M."/>
            <person name="Pinzon A."/>
            <person name="Pritchard L."/>
            <person name="Ramsahoye B."/>
            <person name="Ren Q."/>
            <person name="Restrepo S."/>
            <person name="Roy S."/>
            <person name="Sadanandom A."/>
            <person name="Savidor A."/>
            <person name="Schornack S."/>
            <person name="Schwartz D.C."/>
            <person name="Schumann U.D."/>
            <person name="Schwessinger B."/>
            <person name="Seyer L."/>
            <person name="Sharpe T."/>
            <person name="Silvar C."/>
            <person name="Song J."/>
            <person name="Studholme D.J."/>
            <person name="Sykes S."/>
            <person name="Thines M."/>
            <person name="van de Vondervoort P.J."/>
            <person name="Phuntumart V."/>
            <person name="Wawra S."/>
            <person name="Weide R."/>
            <person name="Win J."/>
            <person name="Young C."/>
            <person name="Zhou S."/>
            <person name="Fry W."/>
            <person name="Meyers B.C."/>
            <person name="van West P."/>
            <person name="Ristaino J."/>
            <person name="Govers F."/>
            <person name="Birch P.R."/>
            <person name="Whisson S.C."/>
            <person name="Judelson H.S."/>
            <person name="Nusbaum C."/>
        </authorList>
    </citation>
    <scope>NUCLEOTIDE SEQUENCE [LARGE SCALE GENOMIC DNA]</scope>
    <source>
        <strain evidence="3">T30-4</strain>
    </source>
</reference>
<dbReference type="Gene3D" id="3.60.10.10">
    <property type="entry name" value="Endonuclease/exonuclease/phosphatase"/>
    <property type="match status" value="1"/>
</dbReference>
<dbReference type="eggNOG" id="ENOG502RGPH">
    <property type="taxonomic scope" value="Eukaryota"/>
</dbReference>
<gene>
    <name evidence="2" type="ORF">PITG_22991</name>
</gene>
<dbReference type="AlphaFoldDB" id="D0NKA1"/>
<dbReference type="Proteomes" id="UP000006643">
    <property type="component" value="Unassembled WGS sequence"/>
</dbReference>
<dbReference type="SUPFAM" id="SSF56219">
    <property type="entry name" value="DNase I-like"/>
    <property type="match status" value="1"/>
</dbReference>
<name>D0NKA1_PHYIT</name>
<sequence>MWGYKKSCITTLSLWSSGTARRAGVAILINPYGAVKDLKAWGEEHWTEHLVMATGEIQGKRHLFVNVYAPSHGPTRTLFFNRLRGIELPKEHTVTCGGDFNCVTMTEVDRSGKNGTEDAGARTLRLFLQDNALVDTGESNMPEAITDIEVDTYARTHHTYAYTTADGLKRTSRLDRWYISGHEWKQVRGVTTDEGICDSDHRGVLLEMHYPNGAVRVKKRETVYPPPMYVQAATKDMIEKRLTNWGAGLDDISPSTWALEWDRFKERVKKEMAQLKQHARRRTTKGCRQRISRLKRKLAAGRNGTGEDRKQREEWIAELKQVQSQRRALKRRGLINKGAWTSKTSTKYFFSRICTKYGDNIIPALKAADGAPRRGAHMTRLKHWQTAGRASSTGRQKTRGVLKTSYANADKPGRR</sequence>